<keyword evidence="1" id="KW-0472">Membrane</keyword>
<evidence type="ECO:0000313" key="3">
    <source>
        <dbReference type="Proteomes" id="UP000029736"/>
    </source>
</evidence>
<keyword evidence="1" id="KW-1133">Transmembrane helix</keyword>
<dbReference type="OrthoDB" id="1493951at2"/>
<dbReference type="RefSeq" id="WP_039730538.1">
    <property type="nucleotide sequence ID" value="NZ_CAKZLC010000303.1"/>
</dbReference>
<sequence>MYILLISIVIGLFVAMLFVNVYFRVKVLKSYRKLIKARVEFGAAHLFNKEKMEAEVMPKYPDMREEIETFTSHIQYSMRMATVLIALITLFGAILMYYR</sequence>
<reference evidence="2 3" key="1">
    <citation type="journal article" date="2014" name="Int. J. Syst. Evol. Microbiol.">
        <title>Phaeodactylibacter xiamenensis gen. nov., sp. nov., a member of the family Saprospiraceae isolated from the marine alga Phaeodactylum tricornutum.</title>
        <authorList>
            <person name="Chen Z.Jr."/>
            <person name="Lei X."/>
            <person name="Lai Q."/>
            <person name="Li Y."/>
            <person name="Zhang B."/>
            <person name="Zhang J."/>
            <person name="Zhang H."/>
            <person name="Yang L."/>
            <person name="Zheng W."/>
            <person name="Tian Y."/>
            <person name="Yu Z."/>
            <person name="Xu H.Jr."/>
            <person name="Zheng T."/>
        </authorList>
    </citation>
    <scope>NUCLEOTIDE SEQUENCE [LARGE SCALE GENOMIC DNA]</scope>
    <source>
        <strain evidence="2 3">KD52</strain>
    </source>
</reference>
<keyword evidence="1" id="KW-0812">Transmembrane</keyword>
<accession>A0A098S798</accession>
<keyword evidence="3" id="KW-1185">Reference proteome</keyword>
<name>A0A098S798_9BACT</name>
<protein>
    <submittedName>
        <fullName evidence="2">Uncharacterized protein</fullName>
    </submittedName>
</protein>
<evidence type="ECO:0000256" key="1">
    <source>
        <dbReference type="SAM" id="Phobius"/>
    </source>
</evidence>
<dbReference type="Proteomes" id="UP000029736">
    <property type="component" value="Unassembled WGS sequence"/>
</dbReference>
<feature type="transmembrane region" description="Helical" evidence="1">
    <location>
        <begin position="6"/>
        <end position="23"/>
    </location>
</feature>
<dbReference type="EMBL" id="JPOS01000029">
    <property type="protein sequence ID" value="KGE87965.1"/>
    <property type="molecule type" value="Genomic_DNA"/>
</dbReference>
<evidence type="ECO:0000313" key="2">
    <source>
        <dbReference type="EMBL" id="KGE87965.1"/>
    </source>
</evidence>
<feature type="transmembrane region" description="Helical" evidence="1">
    <location>
        <begin position="80"/>
        <end position="98"/>
    </location>
</feature>
<dbReference type="AlphaFoldDB" id="A0A098S798"/>
<comment type="caution">
    <text evidence="2">The sequence shown here is derived from an EMBL/GenBank/DDBJ whole genome shotgun (WGS) entry which is preliminary data.</text>
</comment>
<organism evidence="2 3">
    <name type="scientific">Phaeodactylibacter xiamenensis</name>
    <dbReference type="NCBI Taxonomy" id="1524460"/>
    <lineage>
        <taxon>Bacteria</taxon>
        <taxon>Pseudomonadati</taxon>
        <taxon>Bacteroidota</taxon>
        <taxon>Saprospiria</taxon>
        <taxon>Saprospirales</taxon>
        <taxon>Haliscomenobacteraceae</taxon>
        <taxon>Phaeodactylibacter</taxon>
    </lineage>
</organism>
<proteinExistence type="predicted"/>
<dbReference type="STRING" id="1524460.IX84_12670"/>
<gene>
    <name evidence="2" type="ORF">IX84_12670</name>
</gene>